<dbReference type="Gene3D" id="3.30.420.10">
    <property type="entry name" value="Ribonuclease H-like superfamily/Ribonuclease H"/>
    <property type="match status" value="1"/>
</dbReference>
<name>V3ZAW5_LOTGI</name>
<evidence type="ECO:0000313" key="5">
    <source>
        <dbReference type="EMBL" id="ESO88133.1"/>
    </source>
</evidence>
<gene>
    <name evidence="5" type="ORF">LOTGIDRAFT_126582</name>
</gene>
<dbReference type="InterPro" id="IPR051274">
    <property type="entry name" value="3-5_Exoribonuclease"/>
</dbReference>
<protein>
    <recommendedName>
        <fullName evidence="4">Exonuclease domain-containing protein</fullName>
    </recommendedName>
</protein>
<keyword evidence="2" id="KW-0378">Hydrolase</keyword>
<dbReference type="STRING" id="225164.V3ZAW5"/>
<dbReference type="OrthoDB" id="448399at2759"/>
<dbReference type="InterPro" id="IPR036397">
    <property type="entry name" value="RNaseH_sf"/>
</dbReference>
<proteinExistence type="predicted"/>
<sequence length="225" mass="26125">MTQSHAKKQIFDYFLVLDFEATCDRPHQPEPQEIIEFPVMKLNASSLKIESTFHTYVKPEVHPELTTFCTELTGIIQEMVDDKPTLPQVLQDFDHWMNAEGLLKDDVRFAFATFGDWDLKTMLPSQCQYLDIKPKDYFNSGQWINVKRSVSDVTAIFPRHLLHALSTLKLQHIGRHHSGIDDCKNISALVVELIKRGQVLDFNNRSNIYNNRQRNRQHVMPNKSS</sequence>
<dbReference type="GO" id="GO:0003676">
    <property type="term" value="F:nucleic acid binding"/>
    <property type="evidence" value="ECO:0007669"/>
    <property type="project" value="InterPro"/>
</dbReference>
<keyword evidence="6" id="KW-1185">Reference proteome</keyword>
<dbReference type="GeneID" id="20232611"/>
<dbReference type="GO" id="GO:0000175">
    <property type="term" value="F:3'-5'-RNA exonuclease activity"/>
    <property type="evidence" value="ECO:0007669"/>
    <property type="project" value="InterPro"/>
</dbReference>
<keyword evidence="3" id="KW-0269">Exonuclease</keyword>
<dbReference type="InterPro" id="IPR013520">
    <property type="entry name" value="Ribonucl_H"/>
</dbReference>
<dbReference type="Proteomes" id="UP000030746">
    <property type="component" value="Unassembled WGS sequence"/>
</dbReference>
<dbReference type="Pfam" id="PF00929">
    <property type="entry name" value="RNase_T"/>
    <property type="match status" value="1"/>
</dbReference>
<keyword evidence="1" id="KW-0540">Nuclease</keyword>
<evidence type="ECO:0000256" key="2">
    <source>
        <dbReference type="ARBA" id="ARBA00022801"/>
    </source>
</evidence>
<dbReference type="CTD" id="20232611"/>
<dbReference type="SMART" id="SM00479">
    <property type="entry name" value="EXOIII"/>
    <property type="match status" value="1"/>
</dbReference>
<dbReference type="InterPro" id="IPR012337">
    <property type="entry name" value="RNaseH-like_sf"/>
</dbReference>
<dbReference type="PANTHER" id="PTHR23044">
    <property type="entry name" value="3'-5' EXONUCLEASE ERI1-RELATED"/>
    <property type="match status" value="1"/>
</dbReference>
<evidence type="ECO:0000256" key="1">
    <source>
        <dbReference type="ARBA" id="ARBA00022722"/>
    </source>
</evidence>
<dbReference type="PANTHER" id="PTHR23044:SF61">
    <property type="entry name" value="3'-5' EXORIBONUCLEASE 1-RELATED"/>
    <property type="match status" value="1"/>
</dbReference>
<dbReference type="CDD" id="cd06133">
    <property type="entry name" value="ERI-1_3'hExo_like"/>
    <property type="match status" value="1"/>
</dbReference>
<evidence type="ECO:0000256" key="3">
    <source>
        <dbReference type="ARBA" id="ARBA00022839"/>
    </source>
</evidence>
<dbReference type="HOGENOM" id="CLU_037266_4_3_1"/>
<dbReference type="KEGG" id="lgi:LOTGIDRAFT_126582"/>
<evidence type="ECO:0000313" key="6">
    <source>
        <dbReference type="Proteomes" id="UP000030746"/>
    </source>
</evidence>
<dbReference type="RefSeq" id="XP_009061161.1">
    <property type="nucleotide sequence ID" value="XM_009062913.1"/>
</dbReference>
<organism evidence="5 6">
    <name type="scientific">Lottia gigantea</name>
    <name type="common">Giant owl limpet</name>
    <dbReference type="NCBI Taxonomy" id="225164"/>
    <lineage>
        <taxon>Eukaryota</taxon>
        <taxon>Metazoa</taxon>
        <taxon>Spiralia</taxon>
        <taxon>Lophotrochozoa</taxon>
        <taxon>Mollusca</taxon>
        <taxon>Gastropoda</taxon>
        <taxon>Patellogastropoda</taxon>
        <taxon>Lottioidea</taxon>
        <taxon>Lottiidae</taxon>
        <taxon>Lottia</taxon>
    </lineage>
</organism>
<accession>V3ZAW5</accession>
<evidence type="ECO:0000259" key="4">
    <source>
        <dbReference type="SMART" id="SM00479"/>
    </source>
</evidence>
<dbReference type="EMBL" id="KB202752">
    <property type="protein sequence ID" value="ESO88133.1"/>
    <property type="molecule type" value="Genomic_DNA"/>
</dbReference>
<dbReference type="SUPFAM" id="SSF53098">
    <property type="entry name" value="Ribonuclease H-like"/>
    <property type="match status" value="1"/>
</dbReference>
<dbReference type="OMA" id="GSHHLGF"/>
<reference evidence="5 6" key="1">
    <citation type="journal article" date="2013" name="Nature">
        <title>Insights into bilaterian evolution from three spiralian genomes.</title>
        <authorList>
            <person name="Simakov O."/>
            <person name="Marletaz F."/>
            <person name="Cho S.J."/>
            <person name="Edsinger-Gonzales E."/>
            <person name="Havlak P."/>
            <person name="Hellsten U."/>
            <person name="Kuo D.H."/>
            <person name="Larsson T."/>
            <person name="Lv J."/>
            <person name="Arendt D."/>
            <person name="Savage R."/>
            <person name="Osoegawa K."/>
            <person name="de Jong P."/>
            <person name="Grimwood J."/>
            <person name="Chapman J.A."/>
            <person name="Shapiro H."/>
            <person name="Aerts A."/>
            <person name="Otillar R.P."/>
            <person name="Terry A.Y."/>
            <person name="Boore J.L."/>
            <person name="Grigoriev I.V."/>
            <person name="Lindberg D.R."/>
            <person name="Seaver E.C."/>
            <person name="Weisblat D.A."/>
            <person name="Putnam N.H."/>
            <person name="Rokhsar D.S."/>
        </authorList>
    </citation>
    <scope>NUCLEOTIDE SEQUENCE [LARGE SCALE GENOMIC DNA]</scope>
</reference>
<feature type="domain" description="Exonuclease" evidence="4">
    <location>
        <begin position="13"/>
        <end position="199"/>
    </location>
</feature>
<dbReference type="AlphaFoldDB" id="V3ZAW5"/>
<dbReference type="InterPro" id="IPR047201">
    <property type="entry name" value="ERI-1_3'hExo-like"/>
</dbReference>